<feature type="signal peptide" evidence="1">
    <location>
        <begin position="1"/>
        <end position="19"/>
    </location>
</feature>
<name>A0AAD7HDS5_9AGAR</name>
<sequence>MMLLPTFFALSVLSTVGLCKLYEDVSDLPGLHYDFVIAGGGTAGNVVANRLSENPHVSVGPRSLPTRSVRQNPDFYSMKIWPLRAVLLYSGPNFLSHAHFAAFFLAVAPSRALFAPPRVADCVLAFAERFLCPLDVSPWMFGFFLGQSRAQKKSPAQQIYSILDRP</sequence>
<feature type="chain" id="PRO_5042282929" description="Glucose-methanol-choline oxidoreductase N-terminal domain-containing protein" evidence="1">
    <location>
        <begin position="20"/>
        <end position="166"/>
    </location>
</feature>
<dbReference type="Proteomes" id="UP001215598">
    <property type="component" value="Unassembled WGS sequence"/>
</dbReference>
<evidence type="ECO:0000313" key="2">
    <source>
        <dbReference type="EMBL" id="KAJ7717781.1"/>
    </source>
</evidence>
<keyword evidence="1" id="KW-0732">Signal</keyword>
<reference evidence="2" key="1">
    <citation type="submission" date="2023-03" db="EMBL/GenBank/DDBJ databases">
        <title>Massive genome expansion in bonnet fungi (Mycena s.s.) driven by repeated elements and novel gene families across ecological guilds.</title>
        <authorList>
            <consortium name="Lawrence Berkeley National Laboratory"/>
            <person name="Harder C.B."/>
            <person name="Miyauchi S."/>
            <person name="Viragh M."/>
            <person name="Kuo A."/>
            <person name="Thoen E."/>
            <person name="Andreopoulos B."/>
            <person name="Lu D."/>
            <person name="Skrede I."/>
            <person name="Drula E."/>
            <person name="Henrissat B."/>
            <person name="Morin E."/>
            <person name="Kohler A."/>
            <person name="Barry K."/>
            <person name="LaButti K."/>
            <person name="Morin E."/>
            <person name="Salamov A."/>
            <person name="Lipzen A."/>
            <person name="Mereny Z."/>
            <person name="Hegedus B."/>
            <person name="Baldrian P."/>
            <person name="Stursova M."/>
            <person name="Weitz H."/>
            <person name="Taylor A."/>
            <person name="Grigoriev I.V."/>
            <person name="Nagy L.G."/>
            <person name="Martin F."/>
            <person name="Kauserud H."/>
        </authorList>
    </citation>
    <scope>NUCLEOTIDE SEQUENCE</scope>
    <source>
        <strain evidence="2">CBHHK182m</strain>
    </source>
</reference>
<dbReference type="InterPro" id="IPR036188">
    <property type="entry name" value="FAD/NAD-bd_sf"/>
</dbReference>
<proteinExistence type="predicted"/>
<protein>
    <recommendedName>
        <fullName evidence="4">Glucose-methanol-choline oxidoreductase N-terminal domain-containing protein</fullName>
    </recommendedName>
</protein>
<evidence type="ECO:0000313" key="3">
    <source>
        <dbReference type="Proteomes" id="UP001215598"/>
    </source>
</evidence>
<evidence type="ECO:0008006" key="4">
    <source>
        <dbReference type="Google" id="ProtNLM"/>
    </source>
</evidence>
<accession>A0AAD7HDS5</accession>
<gene>
    <name evidence="2" type="ORF">B0H16DRAFT_434306</name>
</gene>
<dbReference type="SUPFAM" id="SSF51905">
    <property type="entry name" value="FAD/NAD(P)-binding domain"/>
    <property type="match status" value="1"/>
</dbReference>
<dbReference type="Gene3D" id="3.50.50.60">
    <property type="entry name" value="FAD/NAD(P)-binding domain"/>
    <property type="match status" value="1"/>
</dbReference>
<dbReference type="EMBL" id="JARKIB010000272">
    <property type="protein sequence ID" value="KAJ7717781.1"/>
    <property type="molecule type" value="Genomic_DNA"/>
</dbReference>
<organism evidence="2 3">
    <name type="scientific">Mycena metata</name>
    <dbReference type="NCBI Taxonomy" id="1033252"/>
    <lineage>
        <taxon>Eukaryota</taxon>
        <taxon>Fungi</taxon>
        <taxon>Dikarya</taxon>
        <taxon>Basidiomycota</taxon>
        <taxon>Agaricomycotina</taxon>
        <taxon>Agaricomycetes</taxon>
        <taxon>Agaricomycetidae</taxon>
        <taxon>Agaricales</taxon>
        <taxon>Marasmiineae</taxon>
        <taxon>Mycenaceae</taxon>
        <taxon>Mycena</taxon>
    </lineage>
</organism>
<comment type="caution">
    <text evidence="2">The sequence shown here is derived from an EMBL/GenBank/DDBJ whole genome shotgun (WGS) entry which is preliminary data.</text>
</comment>
<dbReference type="AlphaFoldDB" id="A0AAD7HDS5"/>
<keyword evidence="3" id="KW-1185">Reference proteome</keyword>
<evidence type="ECO:0000256" key="1">
    <source>
        <dbReference type="SAM" id="SignalP"/>
    </source>
</evidence>